<organism evidence="22 23">
    <name type="scientific">Cherax quadricarinatus</name>
    <name type="common">Australian red claw crayfish</name>
    <dbReference type="NCBI Taxonomy" id="27406"/>
    <lineage>
        <taxon>Eukaryota</taxon>
        <taxon>Metazoa</taxon>
        <taxon>Ecdysozoa</taxon>
        <taxon>Arthropoda</taxon>
        <taxon>Crustacea</taxon>
        <taxon>Multicrustacea</taxon>
        <taxon>Malacostraca</taxon>
        <taxon>Eumalacostraca</taxon>
        <taxon>Eucarida</taxon>
        <taxon>Decapoda</taxon>
        <taxon>Pleocyemata</taxon>
        <taxon>Astacidea</taxon>
        <taxon>Parastacoidea</taxon>
        <taxon>Parastacidae</taxon>
        <taxon>Cherax</taxon>
    </lineage>
</organism>
<keyword evidence="5" id="KW-0963">Cytoplasm</keyword>
<dbReference type="PRINTS" id="PR01233">
    <property type="entry name" value="JOSEPHIN"/>
</dbReference>
<evidence type="ECO:0000256" key="5">
    <source>
        <dbReference type="ARBA" id="ARBA00022490"/>
    </source>
</evidence>
<keyword evidence="11" id="KW-0805">Transcription regulation</keyword>
<sequence length="392" mass="43508">RSFHAVMELVYHEKQDGLLCGQHCLNNLLQGQYFSVVDLADIAQQMDQAEQHHMAELGMHTDDFRRFMEQPSVNMDDSGMFSVQVLTSALRVWDLTLVPFASSSPLAEAARDNPTEQQAYICNFKEHWLTVRKLGHQWFNLNSLLSQPELISNTYLALFLTQLQHEGYSIFVVDGSLPPSEADEKLRLHPAQQTVKPRLLSEVSVEQRNSKDDGDLKAALAASLANVGLPYNQQSEPPHSGEYDELQAAIQMSLQNSSTPKSNSDLERALQESLSSKTHTVSLRDQVSTGPSTDDEHLQAAIRLSLGQYSPEVADNDLERALQLSMSAEEEQSNLVGGQVAAGPSNNDSHLFSNLGHHIPETSVLPGSIGTEEPDLEEVRQRRLAFLSKQTP</sequence>
<evidence type="ECO:0000256" key="3">
    <source>
        <dbReference type="ARBA" id="ARBA00004496"/>
    </source>
</evidence>
<dbReference type="GO" id="GO:0005737">
    <property type="term" value="C:cytoplasm"/>
    <property type="evidence" value="ECO:0007669"/>
    <property type="project" value="UniProtKB-SubCell"/>
</dbReference>
<dbReference type="PANTHER" id="PTHR14159">
    <property type="entry name" value="ATAXIN-3-RELATED"/>
    <property type="match status" value="1"/>
</dbReference>
<evidence type="ECO:0000256" key="4">
    <source>
        <dbReference type="ARBA" id="ARBA00012759"/>
    </source>
</evidence>
<dbReference type="EC" id="3.4.19.12" evidence="4"/>
<dbReference type="InterPro" id="IPR033865">
    <property type="entry name" value="Ataxin-3"/>
</dbReference>
<dbReference type="GO" id="GO:0006508">
    <property type="term" value="P:proteolysis"/>
    <property type="evidence" value="ECO:0007669"/>
    <property type="project" value="UniProtKB-KW"/>
</dbReference>
<feature type="active site" evidence="19">
    <location>
        <position position="127"/>
    </location>
</feature>
<keyword evidence="9 19" id="KW-0378">Hydrolase</keyword>
<gene>
    <name evidence="22" type="ORF">OTU49_002352</name>
</gene>
<keyword evidence="12" id="KW-0804">Transcription</keyword>
<dbReference type="Gene3D" id="6.10.140.100">
    <property type="match status" value="1"/>
</dbReference>
<evidence type="ECO:0000256" key="7">
    <source>
        <dbReference type="ARBA" id="ARBA00022737"/>
    </source>
</evidence>
<feature type="active site" description="Nucleophile" evidence="18">
    <location>
        <position position="20"/>
    </location>
</feature>
<protein>
    <recommendedName>
        <fullName evidence="16">Ataxin-3 homolog</fullName>
        <ecNumber evidence="4">3.4.19.12</ecNumber>
    </recommendedName>
    <alternativeName>
        <fullName evidence="17">Machado-Joseph disease-like protein</fullName>
    </alternativeName>
</protein>
<feature type="active site" evidence="18 19">
    <location>
        <position position="142"/>
    </location>
</feature>
<evidence type="ECO:0000259" key="21">
    <source>
        <dbReference type="PROSITE" id="PS50957"/>
    </source>
</evidence>
<dbReference type="Proteomes" id="UP001445076">
    <property type="component" value="Unassembled WGS sequence"/>
</dbReference>
<evidence type="ECO:0000256" key="10">
    <source>
        <dbReference type="ARBA" id="ARBA00022807"/>
    </source>
</evidence>
<feature type="non-terminal residue" evidence="22">
    <location>
        <position position="1"/>
    </location>
</feature>
<feature type="domain" description="Josephin" evidence="21">
    <location>
        <begin position="7"/>
        <end position="188"/>
    </location>
</feature>
<comment type="subcellular location">
    <subcellularLocation>
        <location evidence="3">Cytoplasm</location>
    </subcellularLocation>
    <subcellularLocation>
        <location evidence="2">Nucleus</location>
    </subcellularLocation>
</comment>
<dbReference type="GO" id="GO:0005634">
    <property type="term" value="C:nucleus"/>
    <property type="evidence" value="ECO:0007669"/>
    <property type="project" value="UniProtKB-SubCell"/>
</dbReference>
<dbReference type="PANTHER" id="PTHR14159:SF0">
    <property type="entry name" value="ATAXIN-3-RELATED"/>
    <property type="match status" value="1"/>
</dbReference>
<dbReference type="GO" id="GO:0004843">
    <property type="term" value="F:cysteine-type deubiquitinase activity"/>
    <property type="evidence" value="ECO:0007669"/>
    <property type="project" value="UniProtKB-EC"/>
</dbReference>
<evidence type="ECO:0000256" key="20">
    <source>
        <dbReference type="SAM" id="MobiDB-lite"/>
    </source>
</evidence>
<reference evidence="22 23" key="1">
    <citation type="journal article" date="2024" name="BMC Genomics">
        <title>Genome assembly of redclaw crayfish (Cherax quadricarinatus) provides insights into its immune adaptation and hypoxia tolerance.</title>
        <authorList>
            <person name="Liu Z."/>
            <person name="Zheng J."/>
            <person name="Li H."/>
            <person name="Fang K."/>
            <person name="Wang S."/>
            <person name="He J."/>
            <person name="Zhou D."/>
            <person name="Weng S."/>
            <person name="Chi M."/>
            <person name="Gu Z."/>
            <person name="He J."/>
            <person name="Li F."/>
            <person name="Wang M."/>
        </authorList>
    </citation>
    <scope>NUCLEOTIDE SEQUENCE [LARGE SCALE GENOMIC DNA]</scope>
    <source>
        <strain evidence="22">ZL_2023a</strain>
    </source>
</reference>
<comment type="function">
    <text evidence="14">Acts as a chain editing deubiquitinating enzyme that binds and cleaves 'Lys-48'-linked polyubiquitin chains, with a preference for chains containing four or more ubiquitin molecules thereby modulating protein degradation by the ubiquitin-proteasome pathway. Probably by regulating the IGF-1-insulin-like pathway, regulates lifespan. Regulates germline DNA double-strand-break repair and apoptosis in response to DNA damage by recruiting E4 ubiquitin-protein ligase ufd-2 to DNA repair foci. Interacts with key regulators of transcription and represses transcription. Acts as a histone-binding protein that regulates transcription.</text>
</comment>
<evidence type="ECO:0000256" key="8">
    <source>
        <dbReference type="ARBA" id="ARBA00022786"/>
    </source>
</evidence>
<keyword evidence="8" id="KW-0833">Ubl conjugation pathway</keyword>
<evidence type="ECO:0000256" key="15">
    <source>
        <dbReference type="ARBA" id="ARBA00063584"/>
    </source>
</evidence>
<evidence type="ECO:0000256" key="19">
    <source>
        <dbReference type="PROSITE-ProRule" id="PRU00331"/>
    </source>
</evidence>
<dbReference type="EMBL" id="JARKIK010000030">
    <property type="protein sequence ID" value="KAK8741706.1"/>
    <property type="molecule type" value="Genomic_DNA"/>
</dbReference>
<keyword evidence="7" id="KW-0677">Repeat</keyword>
<evidence type="ECO:0000256" key="17">
    <source>
        <dbReference type="ARBA" id="ARBA00082365"/>
    </source>
</evidence>
<keyword evidence="13" id="KW-0539">Nucleus</keyword>
<dbReference type="Pfam" id="PF23625">
    <property type="entry name" value="UIM_2"/>
    <property type="match status" value="1"/>
</dbReference>
<dbReference type="InterPro" id="IPR006155">
    <property type="entry name" value="Josephin"/>
</dbReference>
<dbReference type="AlphaFoldDB" id="A0AAW0XPK0"/>
<evidence type="ECO:0000256" key="13">
    <source>
        <dbReference type="ARBA" id="ARBA00023242"/>
    </source>
</evidence>
<dbReference type="Gene3D" id="1.10.287.10">
    <property type="entry name" value="S15/NS1, RNA-binding"/>
    <property type="match status" value="1"/>
</dbReference>
<dbReference type="InterPro" id="IPR003903">
    <property type="entry name" value="UIM_dom"/>
</dbReference>
<dbReference type="FunFam" id="3.90.70.40:FF:000005">
    <property type="entry name" value="Ataxin 3"/>
    <property type="match status" value="1"/>
</dbReference>
<comment type="caution">
    <text evidence="22">The sequence shown here is derived from an EMBL/GenBank/DDBJ whole genome shotgun (WGS) entry which is preliminary data.</text>
</comment>
<dbReference type="SMART" id="SM01246">
    <property type="entry name" value="Josephin"/>
    <property type="match status" value="1"/>
</dbReference>
<evidence type="ECO:0000256" key="2">
    <source>
        <dbReference type="ARBA" id="ARBA00004123"/>
    </source>
</evidence>
<evidence type="ECO:0000256" key="14">
    <source>
        <dbReference type="ARBA" id="ARBA00060106"/>
    </source>
</evidence>
<proteinExistence type="predicted"/>
<feature type="active site" evidence="19">
    <location>
        <position position="20"/>
    </location>
</feature>
<comment type="catalytic activity">
    <reaction evidence="1">
        <text>Thiol-dependent hydrolysis of ester, thioester, amide, peptide and isopeptide bonds formed by the C-terminal Gly of ubiquitin (a 76-residue protein attached to proteins as an intracellular targeting signal).</text>
        <dbReference type="EC" id="3.4.19.12"/>
    </reaction>
</comment>
<evidence type="ECO:0000256" key="18">
    <source>
        <dbReference type="PIRSR" id="PIRSR633865-1"/>
    </source>
</evidence>
<evidence type="ECO:0000256" key="16">
    <source>
        <dbReference type="ARBA" id="ARBA00069055"/>
    </source>
</evidence>
<keyword evidence="6" id="KW-0645">Protease</keyword>
<dbReference type="Pfam" id="PF02099">
    <property type="entry name" value="Josephin"/>
    <property type="match status" value="1"/>
</dbReference>
<keyword evidence="23" id="KW-1185">Reference proteome</keyword>
<dbReference type="SMART" id="SM00726">
    <property type="entry name" value="UIM"/>
    <property type="match status" value="5"/>
</dbReference>
<keyword evidence="10" id="KW-0788">Thiol protease</keyword>
<feature type="region of interest" description="Disordered" evidence="20">
    <location>
        <begin position="255"/>
        <end position="295"/>
    </location>
</feature>
<feature type="active site" description="Proton acceptor" evidence="18">
    <location>
        <position position="127"/>
    </location>
</feature>
<dbReference type="Gene3D" id="3.90.70.40">
    <property type="match status" value="1"/>
</dbReference>
<feature type="compositionally biased region" description="Polar residues" evidence="20">
    <location>
        <begin position="272"/>
        <end position="292"/>
    </location>
</feature>
<name>A0AAW0XPK0_CHEQU</name>
<dbReference type="PROSITE" id="PS50957">
    <property type="entry name" value="JOSEPHIN"/>
    <property type="match status" value="1"/>
</dbReference>
<evidence type="ECO:0000256" key="1">
    <source>
        <dbReference type="ARBA" id="ARBA00000707"/>
    </source>
</evidence>
<evidence type="ECO:0000256" key="6">
    <source>
        <dbReference type="ARBA" id="ARBA00022670"/>
    </source>
</evidence>
<comment type="subunit">
    <text evidence="15">Forms a complex composed of deubiquitinating enzyme atx-3, adapter ubxn-5 and cdc-48.1. Forms a complex composed of deubiquitinating enzyme atx-3, E4 ubiquitin-protein ligase ufd-2 and cdc-48.1. Interacts (via RRDR motif) with cdc-48.1 (via N-terminus) and cdc-48.2 (via N-terminus); the interaction with cdc-48.1 is not required for atx-3 enzymatic activity. Interacts (via C-terminus) with ubxn-5. May interact with ned-8.</text>
</comment>
<accession>A0AAW0XPK0</accession>
<evidence type="ECO:0000256" key="9">
    <source>
        <dbReference type="ARBA" id="ARBA00022801"/>
    </source>
</evidence>
<evidence type="ECO:0000313" key="23">
    <source>
        <dbReference type="Proteomes" id="UP001445076"/>
    </source>
</evidence>
<evidence type="ECO:0000256" key="11">
    <source>
        <dbReference type="ARBA" id="ARBA00023015"/>
    </source>
</evidence>
<evidence type="ECO:0000313" key="22">
    <source>
        <dbReference type="EMBL" id="KAK8741706.1"/>
    </source>
</evidence>
<dbReference type="Pfam" id="PF02809">
    <property type="entry name" value="UIM"/>
    <property type="match status" value="4"/>
</dbReference>
<dbReference type="FunFam" id="1.10.287.10:FF:000018">
    <property type="entry name" value="Ataxin-3 homolog"/>
    <property type="match status" value="1"/>
</dbReference>
<evidence type="ECO:0000256" key="12">
    <source>
        <dbReference type="ARBA" id="ARBA00023163"/>
    </source>
</evidence>
<dbReference type="GO" id="GO:0016579">
    <property type="term" value="P:protein deubiquitination"/>
    <property type="evidence" value="ECO:0007669"/>
    <property type="project" value="InterPro"/>
</dbReference>